<dbReference type="GO" id="GO:0003677">
    <property type="term" value="F:DNA binding"/>
    <property type="evidence" value="ECO:0007669"/>
    <property type="project" value="UniProtKB-KW"/>
</dbReference>
<dbReference type="InterPro" id="IPR036388">
    <property type="entry name" value="WH-like_DNA-bd_sf"/>
</dbReference>
<evidence type="ECO:0000256" key="5">
    <source>
        <dbReference type="ARBA" id="ARBA00023163"/>
    </source>
</evidence>
<dbReference type="InterPro" id="IPR007627">
    <property type="entry name" value="RNA_pol_sigma70_r2"/>
</dbReference>
<name>A0AAE4ZC18_9BACT</name>
<proteinExistence type="inferred from homology"/>
<dbReference type="Proteomes" id="UP000702544">
    <property type="component" value="Unassembled WGS sequence"/>
</dbReference>
<dbReference type="Pfam" id="PF08281">
    <property type="entry name" value="Sigma70_r4_2"/>
    <property type="match status" value="1"/>
</dbReference>
<comment type="similarity">
    <text evidence="1">Belongs to the sigma-70 factor family. ECF subfamily.</text>
</comment>
<dbReference type="Pfam" id="PF04542">
    <property type="entry name" value="Sigma70_r2"/>
    <property type="match status" value="1"/>
</dbReference>
<keyword evidence="5" id="KW-0804">Transcription</keyword>
<dbReference type="PANTHER" id="PTHR43133">
    <property type="entry name" value="RNA POLYMERASE ECF-TYPE SIGMA FACTO"/>
    <property type="match status" value="1"/>
</dbReference>
<reference evidence="8 9" key="1">
    <citation type="submission" date="2020-01" db="EMBL/GenBank/DDBJ databases">
        <title>Genomes assembled from Gulf of Kutch pelagic sediment metagenomes.</title>
        <authorList>
            <person name="Chandrashekar M."/>
            <person name="Mahajan M.S."/>
            <person name="Dave K.J."/>
            <person name="Vatsa P."/>
            <person name="Nathani N.M."/>
        </authorList>
    </citation>
    <scope>NUCLEOTIDE SEQUENCE [LARGE SCALE GENOMIC DNA]</scope>
    <source>
        <strain evidence="8">KS3-K002</strain>
    </source>
</reference>
<dbReference type="InterPro" id="IPR013249">
    <property type="entry name" value="RNA_pol_sigma70_r4_t2"/>
</dbReference>
<feature type="domain" description="RNA polymerase sigma-70 region 2" evidence="6">
    <location>
        <begin position="33"/>
        <end position="100"/>
    </location>
</feature>
<dbReference type="Gene3D" id="1.10.10.10">
    <property type="entry name" value="Winged helix-like DNA-binding domain superfamily/Winged helix DNA-binding domain"/>
    <property type="match status" value="1"/>
</dbReference>
<organism evidence="8 9">
    <name type="scientific">Candidatus Kutchimonas denitrificans</name>
    <dbReference type="NCBI Taxonomy" id="3056748"/>
    <lineage>
        <taxon>Bacteria</taxon>
        <taxon>Pseudomonadati</taxon>
        <taxon>Gemmatimonadota</taxon>
        <taxon>Gemmatimonadia</taxon>
        <taxon>Candidatus Palauibacterales</taxon>
        <taxon>Candidatus Palauibacteraceae</taxon>
        <taxon>Candidatus Kutchimonas</taxon>
    </lineage>
</organism>
<dbReference type="GO" id="GO:0006352">
    <property type="term" value="P:DNA-templated transcription initiation"/>
    <property type="evidence" value="ECO:0007669"/>
    <property type="project" value="InterPro"/>
</dbReference>
<evidence type="ECO:0000259" key="7">
    <source>
        <dbReference type="Pfam" id="PF08281"/>
    </source>
</evidence>
<evidence type="ECO:0000256" key="3">
    <source>
        <dbReference type="ARBA" id="ARBA00023082"/>
    </source>
</evidence>
<keyword evidence="3" id="KW-0731">Sigma factor</keyword>
<dbReference type="CDD" id="cd06171">
    <property type="entry name" value="Sigma70_r4"/>
    <property type="match status" value="1"/>
</dbReference>
<dbReference type="PANTHER" id="PTHR43133:SF8">
    <property type="entry name" value="RNA POLYMERASE SIGMA FACTOR HI_1459-RELATED"/>
    <property type="match status" value="1"/>
</dbReference>
<dbReference type="SUPFAM" id="SSF88659">
    <property type="entry name" value="Sigma3 and sigma4 domains of RNA polymerase sigma factors"/>
    <property type="match status" value="1"/>
</dbReference>
<dbReference type="InterPro" id="IPR013324">
    <property type="entry name" value="RNA_pol_sigma_r3/r4-like"/>
</dbReference>
<evidence type="ECO:0000256" key="1">
    <source>
        <dbReference type="ARBA" id="ARBA00010641"/>
    </source>
</evidence>
<dbReference type="EMBL" id="JAACAK010000085">
    <property type="protein sequence ID" value="NIR75626.1"/>
    <property type="molecule type" value="Genomic_DNA"/>
</dbReference>
<evidence type="ECO:0000256" key="2">
    <source>
        <dbReference type="ARBA" id="ARBA00023015"/>
    </source>
</evidence>
<dbReference type="InterPro" id="IPR039425">
    <property type="entry name" value="RNA_pol_sigma-70-like"/>
</dbReference>
<dbReference type="AlphaFoldDB" id="A0AAE4ZC18"/>
<evidence type="ECO:0000259" key="6">
    <source>
        <dbReference type="Pfam" id="PF04542"/>
    </source>
</evidence>
<dbReference type="SUPFAM" id="SSF88946">
    <property type="entry name" value="Sigma2 domain of RNA polymerase sigma factors"/>
    <property type="match status" value="1"/>
</dbReference>
<evidence type="ECO:0000313" key="8">
    <source>
        <dbReference type="EMBL" id="NIR75626.1"/>
    </source>
</evidence>
<keyword evidence="2" id="KW-0805">Transcription regulation</keyword>
<evidence type="ECO:0000256" key="4">
    <source>
        <dbReference type="ARBA" id="ARBA00023125"/>
    </source>
</evidence>
<gene>
    <name evidence="8" type="ORF">GWO12_11035</name>
</gene>
<keyword evidence="4" id="KW-0238">DNA-binding</keyword>
<feature type="domain" description="RNA polymerase sigma factor 70 region 4 type 2" evidence="7">
    <location>
        <begin position="127"/>
        <end position="180"/>
    </location>
</feature>
<protein>
    <submittedName>
        <fullName evidence="8">Sigma-70 family RNA polymerase sigma factor</fullName>
    </submittedName>
</protein>
<comment type="caution">
    <text evidence="8">The sequence shown here is derived from an EMBL/GenBank/DDBJ whole genome shotgun (WGS) entry which is preliminary data.</text>
</comment>
<dbReference type="InterPro" id="IPR014284">
    <property type="entry name" value="RNA_pol_sigma-70_dom"/>
</dbReference>
<dbReference type="InterPro" id="IPR013325">
    <property type="entry name" value="RNA_pol_sigma_r2"/>
</dbReference>
<sequence length="188" mass="21649">MEAERTATGDGRWSDADVVRAVLNGNPEAYGVLVRRYQDKLYRHAERMTGQGDVAAEIVQAALIKGYEKLDRCRDAGRVGAWLFRINANQCRDYLRDPRRDELRLEADPARESDEHPERDAEQRELRERLAEALERLSPEERQALTLKHVDGCSYPEMSELLGASVSALKMRVHRAREALRTLLEEYR</sequence>
<dbReference type="GO" id="GO:0016987">
    <property type="term" value="F:sigma factor activity"/>
    <property type="evidence" value="ECO:0007669"/>
    <property type="project" value="UniProtKB-KW"/>
</dbReference>
<dbReference type="NCBIfam" id="TIGR02937">
    <property type="entry name" value="sigma70-ECF"/>
    <property type="match status" value="1"/>
</dbReference>
<dbReference type="Gene3D" id="1.10.1740.10">
    <property type="match status" value="1"/>
</dbReference>
<accession>A0AAE4ZC18</accession>
<evidence type="ECO:0000313" key="9">
    <source>
        <dbReference type="Proteomes" id="UP000702544"/>
    </source>
</evidence>